<dbReference type="InterPro" id="IPR002934">
    <property type="entry name" value="Polymerase_NTP_transf_dom"/>
</dbReference>
<evidence type="ECO:0000256" key="9">
    <source>
        <dbReference type="ARBA" id="ARBA00038276"/>
    </source>
</evidence>
<evidence type="ECO:0000256" key="7">
    <source>
        <dbReference type="ARBA" id="ARBA00022840"/>
    </source>
</evidence>
<keyword evidence="5" id="KW-0479">Metal-binding</keyword>
<feature type="domain" description="Polymerase nucleotidyl transferase" evidence="10">
    <location>
        <begin position="17"/>
        <end position="103"/>
    </location>
</feature>
<evidence type="ECO:0000256" key="2">
    <source>
        <dbReference type="ARBA" id="ARBA00022649"/>
    </source>
</evidence>
<keyword evidence="6" id="KW-0547">Nucleotide-binding</keyword>
<comment type="similarity">
    <text evidence="9">Belongs to the MntA antitoxin family.</text>
</comment>
<keyword evidence="7" id="KW-0067">ATP-binding</keyword>
<evidence type="ECO:0000256" key="1">
    <source>
        <dbReference type="ARBA" id="ARBA00001946"/>
    </source>
</evidence>
<gene>
    <name evidence="11" type="ORF">DHM44_10720</name>
</gene>
<keyword evidence="2" id="KW-1277">Toxin-antitoxin system</keyword>
<dbReference type="GO" id="GO:0016779">
    <property type="term" value="F:nucleotidyltransferase activity"/>
    <property type="evidence" value="ECO:0007669"/>
    <property type="project" value="UniProtKB-KW"/>
</dbReference>
<evidence type="ECO:0000256" key="5">
    <source>
        <dbReference type="ARBA" id="ARBA00022723"/>
    </source>
</evidence>
<dbReference type="InterPro" id="IPR052038">
    <property type="entry name" value="Type-VII_TA_antitoxin"/>
</dbReference>
<dbReference type="EMBL" id="DPPF01000228">
    <property type="protein sequence ID" value="HCW94139.1"/>
    <property type="molecule type" value="Genomic_DNA"/>
</dbReference>
<evidence type="ECO:0000256" key="3">
    <source>
        <dbReference type="ARBA" id="ARBA00022679"/>
    </source>
</evidence>
<comment type="cofactor">
    <cofactor evidence="1">
        <name>Mg(2+)</name>
        <dbReference type="ChEBI" id="CHEBI:18420"/>
    </cofactor>
</comment>
<dbReference type="SUPFAM" id="SSF81301">
    <property type="entry name" value="Nucleotidyltransferase"/>
    <property type="match status" value="1"/>
</dbReference>
<accession>A0A3D5QFU4</accession>
<dbReference type="GO" id="GO:0046872">
    <property type="term" value="F:metal ion binding"/>
    <property type="evidence" value="ECO:0007669"/>
    <property type="project" value="UniProtKB-KW"/>
</dbReference>
<evidence type="ECO:0000313" key="11">
    <source>
        <dbReference type="EMBL" id="HCW94139.1"/>
    </source>
</evidence>
<protein>
    <submittedName>
        <fullName evidence="11">Nucleotidyltransferase</fullName>
    </submittedName>
</protein>
<dbReference type="Proteomes" id="UP000262325">
    <property type="component" value="Unassembled WGS sequence"/>
</dbReference>
<comment type="caution">
    <text evidence="11">The sequence shown here is derived from an EMBL/GenBank/DDBJ whole genome shotgun (WGS) entry which is preliminary data.</text>
</comment>
<evidence type="ECO:0000256" key="8">
    <source>
        <dbReference type="ARBA" id="ARBA00022842"/>
    </source>
</evidence>
<keyword evidence="8" id="KW-0460">Magnesium</keyword>
<dbReference type="GO" id="GO:0005524">
    <property type="term" value="F:ATP binding"/>
    <property type="evidence" value="ECO:0007669"/>
    <property type="project" value="UniProtKB-KW"/>
</dbReference>
<evidence type="ECO:0000256" key="4">
    <source>
        <dbReference type="ARBA" id="ARBA00022695"/>
    </source>
</evidence>
<keyword evidence="4" id="KW-0548">Nucleotidyltransferase</keyword>
<reference evidence="11 12" key="1">
    <citation type="journal article" date="2018" name="Nat. Biotechnol.">
        <title>A standardized bacterial taxonomy based on genome phylogeny substantially revises the tree of life.</title>
        <authorList>
            <person name="Parks D.H."/>
            <person name="Chuvochina M."/>
            <person name="Waite D.W."/>
            <person name="Rinke C."/>
            <person name="Skarshewski A."/>
            <person name="Chaumeil P.A."/>
            <person name="Hugenholtz P."/>
        </authorList>
    </citation>
    <scope>NUCLEOTIDE SEQUENCE [LARGE SCALE GENOMIC DNA]</scope>
    <source>
        <strain evidence="11">UBA8672</strain>
    </source>
</reference>
<evidence type="ECO:0000313" key="12">
    <source>
        <dbReference type="Proteomes" id="UP000262325"/>
    </source>
</evidence>
<name>A0A3D5QFU4_FLESI</name>
<proteinExistence type="inferred from homology"/>
<organism evidence="11 12">
    <name type="scientific">Flexistipes sinusarabici</name>
    <dbReference type="NCBI Taxonomy" id="2352"/>
    <lineage>
        <taxon>Bacteria</taxon>
        <taxon>Pseudomonadati</taxon>
        <taxon>Deferribacterota</taxon>
        <taxon>Deferribacteres</taxon>
        <taxon>Deferribacterales</taxon>
        <taxon>Flexistipitaceae</taxon>
        <taxon>Flexistipes</taxon>
    </lineage>
</organism>
<evidence type="ECO:0000256" key="6">
    <source>
        <dbReference type="ARBA" id="ARBA00022741"/>
    </source>
</evidence>
<dbReference type="PANTHER" id="PTHR33571">
    <property type="entry name" value="SSL8005 PROTEIN"/>
    <property type="match status" value="1"/>
</dbReference>
<dbReference type="CDD" id="cd05403">
    <property type="entry name" value="NT_KNTase_like"/>
    <property type="match status" value="1"/>
</dbReference>
<dbReference type="AlphaFoldDB" id="A0A3D5QFU4"/>
<dbReference type="InterPro" id="IPR043519">
    <property type="entry name" value="NT_sf"/>
</dbReference>
<dbReference type="Gene3D" id="3.30.460.10">
    <property type="entry name" value="Beta Polymerase, domain 2"/>
    <property type="match status" value="1"/>
</dbReference>
<dbReference type="PANTHER" id="PTHR33571:SF14">
    <property type="entry name" value="PROTEIN ADENYLYLTRANSFERASE MJ0435-RELATED"/>
    <property type="match status" value="1"/>
</dbReference>
<dbReference type="Pfam" id="PF01909">
    <property type="entry name" value="NTP_transf_2"/>
    <property type="match status" value="1"/>
</dbReference>
<keyword evidence="3 11" id="KW-0808">Transferase</keyword>
<sequence>MPAAKNELTKEQILRYLREHKKELYEKYGVSKIGLFGSYAYGAANSDSDIDIAVEITRNNKTLHNFLSLKRDLEETFGRQVDLGIENNLKPFIKEKVEREIIYA</sequence>
<evidence type="ECO:0000259" key="10">
    <source>
        <dbReference type="Pfam" id="PF01909"/>
    </source>
</evidence>